<dbReference type="EMBL" id="JAEFCI010013236">
    <property type="protein sequence ID" value="KAG5455524.1"/>
    <property type="molecule type" value="Genomic_DNA"/>
</dbReference>
<dbReference type="AlphaFoldDB" id="A0A8H7ZM14"/>
<feature type="repeat" description="WD" evidence="5">
    <location>
        <begin position="199"/>
        <end position="240"/>
    </location>
</feature>
<evidence type="ECO:0000313" key="9">
    <source>
        <dbReference type="Proteomes" id="UP000673691"/>
    </source>
</evidence>
<gene>
    <name evidence="8" type="ORF">BJ554DRAFT_5033</name>
</gene>
<dbReference type="Pfam" id="PF00400">
    <property type="entry name" value="WD40"/>
    <property type="match status" value="1"/>
</dbReference>
<name>A0A8H7ZM14_9FUNG</name>
<dbReference type="GO" id="GO:0005848">
    <property type="term" value="C:mRNA cleavage stimulating factor complex"/>
    <property type="evidence" value="ECO:0007669"/>
    <property type="project" value="InterPro"/>
</dbReference>
<keyword evidence="9" id="KW-1185">Reference proteome</keyword>
<evidence type="ECO:0000259" key="7">
    <source>
        <dbReference type="Pfam" id="PF16699"/>
    </source>
</evidence>
<dbReference type="PROSITE" id="PS50082">
    <property type="entry name" value="WD_REPEATS_2"/>
    <property type="match status" value="1"/>
</dbReference>
<dbReference type="InterPro" id="IPR036322">
    <property type="entry name" value="WD40_repeat_dom_sf"/>
</dbReference>
<evidence type="ECO:0000256" key="5">
    <source>
        <dbReference type="PROSITE-ProRule" id="PRU00221"/>
    </source>
</evidence>
<dbReference type="Pfam" id="PF16699">
    <property type="entry name" value="CSTF1_dimer"/>
    <property type="match status" value="1"/>
</dbReference>
<dbReference type="InterPro" id="IPR038184">
    <property type="entry name" value="CSTF1_dimer_sf"/>
</dbReference>
<dbReference type="GO" id="GO:0003723">
    <property type="term" value="F:RNA binding"/>
    <property type="evidence" value="ECO:0007669"/>
    <property type="project" value="TreeGrafter"/>
</dbReference>
<dbReference type="InterPro" id="IPR015943">
    <property type="entry name" value="WD40/YVTN_repeat-like_dom_sf"/>
</dbReference>
<evidence type="ECO:0000256" key="4">
    <source>
        <dbReference type="ARBA" id="ARBA00029851"/>
    </source>
</evidence>
<feature type="domain" description="Cleavage stimulation factor subunit 1 dimerisation" evidence="7">
    <location>
        <begin position="64"/>
        <end position="114"/>
    </location>
</feature>
<keyword evidence="5" id="KW-0853">WD repeat</keyword>
<dbReference type="PANTHER" id="PTHR44133">
    <property type="entry name" value="CLEAVAGE STIMULATION FACTOR SUBUNIT 1"/>
    <property type="match status" value="1"/>
</dbReference>
<keyword evidence="2" id="KW-0507">mRNA processing</keyword>
<dbReference type="Gene3D" id="2.130.10.10">
    <property type="entry name" value="YVTN repeat-like/Quinoprotein amine dehydrogenase"/>
    <property type="match status" value="1"/>
</dbReference>
<feature type="non-terminal residue" evidence="8">
    <location>
        <position position="314"/>
    </location>
</feature>
<dbReference type="GO" id="GO:0031124">
    <property type="term" value="P:mRNA 3'-end processing"/>
    <property type="evidence" value="ECO:0007669"/>
    <property type="project" value="InterPro"/>
</dbReference>
<dbReference type="SUPFAM" id="SSF50978">
    <property type="entry name" value="WD40 repeat-like"/>
    <property type="match status" value="1"/>
</dbReference>
<reference evidence="8 9" key="1">
    <citation type="journal article" name="Sci. Rep.">
        <title>Genome-scale phylogenetic analyses confirm Olpidium as the closest living zoosporic fungus to the non-flagellated, terrestrial fungi.</title>
        <authorList>
            <person name="Chang Y."/>
            <person name="Rochon D."/>
            <person name="Sekimoto S."/>
            <person name="Wang Y."/>
            <person name="Chovatia M."/>
            <person name="Sandor L."/>
            <person name="Salamov A."/>
            <person name="Grigoriev I.V."/>
            <person name="Stajich J.E."/>
            <person name="Spatafora J.W."/>
        </authorList>
    </citation>
    <scope>NUCLEOTIDE SEQUENCE [LARGE SCALE GENOMIC DNA]</scope>
    <source>
        <strain evidence="8">S191</strain>
    </source>
</reference>
<feature type="region of interest" description="Disordered" evidence="6">
    <location>
        <begin position="1"/>
        <end position="63"/>
    </location>
</feature>
<comment type="subcellular location">
    <subcellularLocation>
        <location evidence="1">Nucleus</location>
    </subcellularLocation>
</comment>
<sequence length="314" mass="34031">KKKKKKKRAGPFPHAARLEGERKTCARRDTPPPAAHMDEMDDGQPAGADLHAKRDGPPPPPQLEQEELLKLVVRQLAEFGHTQLASVVAEQTDTAVDLPSNRLAELVNLGLQKEQELGAWCDGLLDTRVLDEEGDDFKFTLAADKAGEDEGEREKNVLYIDAETAPGTLPSLSLLLTFAGGTGDAVQLRYVPNYRTMYTTSHKGPCTTAAFSQDGRFIATGSADSSLKVIDVARCNRVNSRTGEPVEKPVIRTLYDHAAVRFAGCVPLQSAAAFGAQRVDASQRGKDRKLFAAHLTGSEPFRSPEFSLTVSPAV</sequence>
<evidence type="ECO:0000256" key="3">
    <source>
        <dbReference type="ARBA" id="ARBA00023242"/>
    </source>
</evidence>
<feature type="compositionally biased region" description="Basic and acidic residues" evidence="6">
    <location>
        <begin position="16"/>
        <end position="30"/>
    </location>
</feature>
<evidence type="ECO:0000256" key="2">
    <source>
        <dbReference type="ARBA" id="ARBA00022664"/>
    </source>
</evidence>
<dbReference type="InterPro" id="IPR032028">
    <property type="entry name" value="CSTF1_dimer"/>
</dbReference>
<accession>A0A8H7ZM14</accession>
<comment type="caution">
    <text evidence="8">The sequence shown here is derived from an EMBL/GenBank/DDBJ whole genome shotgun (WGS) entry which is preliminary data.</text>
</comment>
<keyword evidence="3" id="KW-0539">Nucleus</keyword>
<dbReference type="PANTHER" id="PTHR44133:SF2">
    <property type="entry name" value="CLEAVAGE STIMULATION FACTOR SUBUNIT 1"/>
    <property type="match status" value="1"/>
</dbReference>
<dbReference type="Gene3D" id="1.20.960.50">
    <property type="entry name" value="Cleavage stimulation factor subunit 1, dimerisation domain"/>
    <property type="match status" value="1"/>
</dbReference>
<dbReference type="InterPro" id="IPR044633">
    <property type="entry name" value="CstF1-like"/>
</dbReference>
<organism evidence="8 9">
    <name type="scientific">Olpidium bornovanus</name>
    <dbReference type="NCBI Taxonomy" id="278681"/>
    <lineage>
        <taxon>Eukaryota</taxon>
        <taxon>Fungi</taxon>
        <taxon>Fungi incertae sedis</taxon>
        <taxon>Olpidiomycota</taxon>
        <taxon>Olpidiomycotina</taxon>
        <taxon>Olpidiomycetes</taxon>
        <taxon>Olpidiales</taxon>
        <taxon>Olpidiaceae</taxon>
        <taxon>Olpidium</taxon>
    </lineage>
</organism>
<dbReference type="Proteomes" id="UP000673691">
    <property type="component" value="Unassembled WGS sequence"/>
</dbReference>
<evidence type="ECO:0000256" key="1">
    <source>
        <dbReference type="ARBA" id="ARBA00004123"/>
    </source>
</evidence>
<protein>
    <recommendedName>
        <fullName evidence="4">Cleavage stimulation factor 50 kDa subunit</fullName>
    </recommendedName>
</protein>
<dbReference type="OrthoDB" id="538223at2759"/>
<dbReference type="PROSITE" id="PS50294">
    <property type="entry name" value="WD_REPEATS_REGION"/>
    <property type="match status" value="1"/>
</dbReference>
<dbReference type="InterPro" id="IPR001680">
    <property type="entry name" value="WD40_rpt"/>
</dbReference>
<dbReference type="SMART" id="SM00320">
    <property type="entry name" value="WD40"/>
    <property type="match status" value="1"/>
</dbReference>
<proteinExistence type="predicted"/>
<evidence type="ECO:0000313" key="8">
    <source>
        <dbReference type="EMBL" id="KAG5455524.1"/>
    </source>
</evidence>
<evidence type="ECO:0000256" key="6">
    <source>
        <dbReference type="SAM" id="MobiDB-lite"/>
    </source>
</evidence>
<feature type="non-terminal residue" evidence="8">
    <location>
        <position position="1"/>
    </location>
</feature>